<dbReference type="EMBL" id="JBHUFW010000005">
    <property type="protein sequence ID" value="MFD1862978.1"/>
    <property type="molecule type" value="Genomic_DNA"/>
</dbReference>
<comment type="caution">
    <text evidence="3">The sequence shown here is derived from an EMBL/GenBank/DDBJ whole genome shotgun (WGS) entry which is preliminary data.</text>
</comment>
<accession>A0ABW4QHI6</accession>
<keyword evidence="1" id="KW-0802">TPR repeat</keyword>
<dbReference type="PANTHER" id="PTHR12558">
    <property type="entry name" value="CELL DIVISION CYCLE 16,23,27"/>
    <property type="match status" value="1"/>
</dbReference>
<dbReference type="Gene3D" id="3.90.70.10">
    <property type="entry name" value="Cysteine proteinases"/>
    <property type="match status" value="1"/>
</dbReference>
<dbReference type="Pfam" id="PF14559">
    <property type="entry name" value="TPR_19"/>
    <property type="match status" value="1"/>
</dbReference>
<dbReference type="Pfam" id="PF13432">
    <property type="entry name" value="TPR_16"/>
    <property type="match status" value="2"/>
</dbReference>
<dbReference type="Pfam" id="PF13529">
    <property type="entry name" value="Peptidase_C39_2"/>
    <property type="match status" value="1"/>
</dbReference>
<keyword evidence="4" id="KW-1185">Reference proteome</keyword>
<protein>
    <submittedName>
        <fullName evidence="3">Tetratricopeptide repeat protein</fullName>
    </submittedName>
</protein>
<name>A0ABW4QHI6_9BACL</name>
<proteinExistence type="predicted"/>
<evidence type="ECO:0000313" key="4">
    <source>
        <dbReference type="Proteomes" id="UP001597273"/>
    </source>
</evidence>
<dbReference type="InterPro" id="IPR005074">
    <property type="entry name" value="Peptidase_C39"/>
</dbReference>
<dbReference type="PROSITE" id="PS50005">
    <property type="entry name" value="TPR"/>
    <property type="match status" value="4"/>
</dbReference>
<reference evidence="4" key="1">
    <citation type="journal article" date="2019" name="Int. J. Syst. Evol. Microbiol.">
        <title>The Global Catalogue of Microorganisms (GCM) 10K type strain sequencing project: providing services to taxonomists for standard genome sequencing and annotation.</title>
        <authorList>
            <consortium name="The Broad Institute Genomics Platform"/>
            <consortium name="The Broad Institute Genome Sequencing Center for Infectious Disease"/>
            <person name="Wu L."/>
            <person name="Ma J."/>
        </authorList>
    </citation>
    <scope>NUCLEOTIDE SEQUENCE [LARGE SCALE GENOMIC DNA]</scope>
    <source>
        <strain evidence="4">CGMCC 1.15475</strain>
    </source>
</reference>
<evidence type="ECO:0000256" key="1">
    <source>
        <dbReference type="PROSITE-ProRule" id="PRU00339"/>
    </source>
</evidence>
<feature type="domain" description="Peptidase C39" evidence="2">
    <location>
        <begin position="311"/>
        <end position="439"/>
    </location>
</feature>
<evidence type="ECO:0000259" key="2">
    <source>
        <dbReference type="PROSITE" id="PS50990"/>
    </source>
</evidence>
<dbReference type="Pfam" id="PF13181">
    <property type="entry name" value="TPR_8"/>
    <property type="match status" value="1"/>
</dbReference>
<evidence type="ECO:0000313" key="3">
    <source>
        <dbReference type="EMBL" id="MFD1862978.1"/>
    </source>
</evidence>
<gene>
    <name evidence="3" type="ORF">ACFSDB_08535</name>
</gene>
<feature type="repeat" description="TPR" evidence="1">
    <location>
        <begin position="728"/>
        <end position="761"/>
    </location>
</feature>
<dbReference type="InterPro" id="IPR011990">
    <property type="entry name" value="TPR-like_helical_dom_sf"/>
</dbReference>
<feature type="repeat" description="TPR" evidence="1">
    <location>
        <begin position="900"/>
        <end position="933"/>
    </location>
</feature>
<dbReference type="Proteomes" id="UP001597273">
    <property type="component" value="Unassembled WGS sequence"/>
</dbReference>
<organism evidence="3 4">
    <name type="scientific">Planococcus chinensis</name>
    <dbReference type="NCBI Taxonomy" id="272917"/>
    <lineage>
        <taxon>Bacteria</taxon>
        <taxon>Bacillati</taxon>
        <taxon>Bacillota</taxon>
        <taxon>Bacilli</taxon>
        <taxon>Bacillales</taxon>
        <taxon>Caryophanaceae</taxon>
        <taxon>Planococcus</taxon>
    </lineage>
</organism>
<dbReference type="PANTHER" id="PTHR12558:SF13">
    <property type="entry name" value="CELL DIVISION CYCLE PROTEIN 27 HOMOLOG"/>
    <property type="match status" value="1"/>
</dbReference>
<dbReference type="SMART" id="SM00028">
    <property type="entry name" value="TPR"/>
    <property type="match status" value="9"/>
</dbReference>
<sequence length="1400" mass="159612">MGFGSAMKANEIKTAGQLIEAIRGLWDARSIRRLHEWLGELETEEDYYRLIGLADQADLYKYSNLLSTHAYKRFGTLRPFAWHCTRLLETGKSLEAEERMNGRLQGIAEETYAPEERASAHQLLLRVFCELNRLTEAKEQLEKIREAKGFVWADLEAYYYLHSGEWDKAEALLKTALAEETEVRNEFARQLYADYLAMDGRQAESLAVLREGRAKDPENWAFLMEQVKRLFHLGQYGETIRLIEEINAKNPFHVNREHYIFLTAESLYKLEKWAELEAWIAEHKDVLERTIYGKTAIRREGALKQLKLTPTVQKLDYCVPASLSMMLQAYGEKASQDDIASHIFDVTGTKLRTTMTYMESRGMKARYFKGSVDVYKTILDAGVPVLLSMMIENTAHVQVVAGYDDRLQAMIIQDPNDQSPFLMPYGEMKNAYKMSDSLSMVFLKEEQEHLLELLDEGEHRFFSGLYEFLDEEEEGESEAFIAFLKAHQEERYAAVIGISALFSERAKELHGVWLERLREDLGADDAELALLTAHMHYQKNELPQALASLEAVDERRSPYALFLRAVILMSQDRHSQAIPLLKRSIELDHYQPAAYSHLARCYMETGKLYQAFKWSGIALEQVPSDDYIQITHSLVQYETGAYEGALARFRKLSEDAPEDGYFIYEIGRCLLALGEKKEAMAAFERSVELDPALPFSYLRIAEIHMEAEKWELAEEVINQGIEGAAQTDILHVYRGHIATERDRFKEAEADYRKALELDPEDLFAVTYIAHSLVKQERFGEAVELIGQYAEKGDSAYFIRTATMLWEEWPAHAGREQAASLLEKGLENRELADYLVMAETYAEFGEDPQFLNRVLLTFKALREESRDETLLCLEGQLHEAAGNNRFARSLYEEAAEKSQHPPAFYRLGLMDEEAGEPKGAVQHFSRCVELDPGHTAAREGLMRAYTETGNRAAAFAAALHVLRHDPLEADFKELFSLAATEEAVTAIAKTLDDVAGQVPEEWLFAAKALCAEKEGRLDDAEALFGKAKAVNGAFPSRYQHVEFCIRRGQFDRAALLLEELIAERPEDERLYGEYIRALAETGKTHEISKRLKKWLGAEELAIAETHSADALALWFDEHVEEAEEARQKKGFFGKLYQKSRQLRMISTIITLYEEAAKRLPESEVPVIRLASVYLGRGMAEEAVDELAPFVKRTGNYEAAVLHLQAVLQLAEEKGSPKLQEKAVDLARGLHKEQPADAAVLIAWGDALLELGEIDKALEKFDHVLRLQPYNGEVYIRVLHILPEHRPEGIEAVAAQMPEELQFHEWVELARGRRWMMQHEAGKANGILSTLTEQEPDFLPAFYELARCQMMQGDKRGALRTLRQLFKKEDGDDFLELIAEEPLFEPAYEEIDELAEELVGTN</sequence>
<dbReference type="InterPro" id="IPR039564">
    <property type="entry name" value="Peptidase_C39-like"/>
</dbReference>
<feature type="repeat" description="TPR" evidence="1">
    <location>
        <begin position="1236"/>
        <end position="1269"/>
    </location>
</feature>
<dbReference type="SUPFAM" id="SSF48452">
    <property type="entry name" value="TPR-like"/>
    <property type="match status" value="4"/>
</dbReference>
<dbReference type="InterPro" id="IPR019734">
    <property type="entry name" value="TPR_rpt"/>
</dbReference>
<dbReference type="PROSITE" id="PS50990">
    <property type="entry name" value="PEPTIDASE_C39"/>
    <property type="match status" value="1"/>
</dbReference>
<dbReference type="Pfam" id="PF13174">
    <property type="entry name" value="TPR_6"/>
    <property type="match status" value="1"/>
</dbReference>
<feature type="repeat" description="TPR" evidence="1">
    <location>
        <begin position="660"/>
        <end position="693"/>
    </location>
</feature>
<dbReference type="Gene3D" id="1.25.40.10">
    <property type="entry name" value="Tetratricopeptide repeat domain"/>
    <property type="match status" value="7"/>
</dbReference>